<dbReference type="InterPro" id="IPR003599">
    <property type="entry name" value="Ig_sub"/>
</dbReference>
<feature type="region of interest" description="Disordered" evidence="4">
    <location>
        <begin position="1186"/>
        <end position="1206"/>
    </location>
</feature>
<keyword evidence="5" id="KW-0472">Membrane</keyword>
<dbReference type="EMBL" id="NHOQ01002408">
    <property type="protein sequence ID" value="PWA17043.1"/>
    <property type="molecule type" value="Genomic_DNA"/>
</dbReference>
<keyword evidence="5" id="KW-0812">Transmembrane</keyword>
<feature type="compositionally biased region" description="Basic and acidic residues" evidence="4">
    <location>
        <begin position="966"/>
        <end position="978"/>
    </location>
</feature>
<feature type="non-terminal residue" evidence="7">
    <location>
        <position position="1206"/>
    </location>
</feature>
<feature type="compositionally biased region" description="Polar residues" evidence="4">
    <location>
        <begin position="681"/>
        <end position="718"/>
    </location>
</feature>
<evidence type="ECO:0000313" key="8">
    <source>
        <dbReference type="Proteomes" id="UP000250572"/>
    </source>
</evidence>
<dbReference type="SMART" id="SM00408">
    <property type="entry name" value="IGc2"/>
    <property type="match status" value="5"/>
</dbReference>
<dbReference type="FunFam" id="2.60.40.10:FF:000032">
    <property type="entry name" value="palladin isoform X1"/>
    <property type="match status" value="1"/>
</dbReference>
<feature type="domain" description="Ig-like" evidence="6">
    <location>
        <begin position="209"/>
        <end position="290"/>
    </location>
</feature>
<feature type="non-terminal residue" evidence="7">
    <location>
        <position position="1"/>
    </location>
</feature>
<dbReference type="CDD" id="cd00096">
    <property type="entry name" value="Ig"/>
    <property type="match status" value="2"/>
</dbReference>
<proteinExistence type="predicted"/>
<dbReference type="AlphaFoldDB" id="A0A315V0I4"/>
<dbReference type="InterPro" id="IPR013783">
    <property type="entry name" value="Ig-like_fold"/>
</dbReference>
<evidence type="ECO:0000256" key="4">
    <source>
        <dbReference type="SAM" id="MobiDB-lite"/>
    </source>
</evidence>
<protein>
    <recommendedName>
        <fullName evidence="6">Ig-like domain-containing protein</fullName>
    </recommendedName>
</protein>
<dbReference type="InterPro" id="IPR007110">
    <property type="entry name" value="Ig-like_dom"/>
</dbReference>
<feature type="region of interest" description="Disordered" evidence="4">
    <location>
        <begin position="952"/>
        <end position="978"/>
    </location>
</feature>
<keyword evidence="3" id="KW-0393">Immunoglobulin domain</keyword>
<dbReference type="PANTHER" id="PTHR45080">
    <property type="entry name" value="CONTACTIN 5"/>
    <property type="match status" value="1"/>
</dbReference>
<name>A0A315V0I4_GAMAF</name>
<dbReference type="Gene3D" id="2.60.40.10">
    <property type="entry name" value="Immunoglobulins"/>
    <property type="match status" value="5"/>
</dbReference>
<evidence type="ECO:0000313" key="7">
    <source>
        <dbReference type="EMBL" id="PWA17043.1"/>
    </source>
</evidence>
<accession>A0A315V0I4</accession>
<dbReference type="InterPro" id="IPR050958">
    <property type="entry name" value="Cell_Adh-Cytoskel_Orgn"/>
</dbReference>
<dbReference type="GO" id="GO:0005886">
    <property type="term" value="C:plasma membrane"/>
    <property type="evidence" value="ECO:0007669"/>
    <property type="project" value="TreeGrafter"/>
</dbReference>
<gene>
    <name evidence="7" type="ORF">CCH79_00013331</name>
</gene>
<keyword evidence="1" id="KW-0732">Signal</keyword>
<feature type="region of interest" description="Disordered" evidence="4">
    <location>
        <begin position="1070"/>
        <end position="1109"/>
    </location>
</feature>
<dbReference type="Pfam" id="PF13927">
    <property type="entry name" value="Ig_3"/>
    <property type="match status" value="2"/>
</dbReference>
<evidence type="ECO:0000259" key="6">
    <source>
        <dbReference type="PROSITE" id="PS50835"/>
    </source>
</evidence>
<feature type="compositionally biased region" description="Polar residues" evidence="4">
    <location>
        <begin position="839"/>
        <end position="858"/>
    </location>
</feature>
<dbReference type="PANTHER" id="PTHR45080:SF8">
    <property type="entry name" value="IG-LIKE DOMAIN-CONTAINING PROTEIN"/>
    <property type="match status" value="1"/>
</dbReference>
<dbReference type="SMART" id="SM00409">
    <property type="entry name" value="IG"/>
    <property type="match status" value="5"/>
</dbReference>
<feature type="compositionally biased region" description="Polar residues" evidence="4">
    <location>
        <begin position="1070"/>
        <end position="1080"/>
    </location>
</feature>
<feature type="region of interest" description="Disordered" evidence="4">
    <location>
        <begin position="814"/>
        <end position="858"/>
    </location>
</feature>
<feature type="domain" description="Ig-like" evidence="6">
    <location>
        <begin position="488"/>
        <end position="577"/>
    </location>
</feature>
<dbReference type="PROSITE" id="PS50835">
    <property type="entry name" value="IG_LIKE"/>
    <property type="match status" value="5"/>
</dbReference>
<keyword evidence="2" id="KW-1015">Disulfide bond</keyword>
<dbReference type="InterPro" id="IPR013098">
    <property type="entry name" value="Ig_I-set"/>
</dbReference>
<dbReference type="SUPFAM" id="SSF48726">
    <property type="entry name" value="Immunoglobulin"/>
    <property type="match status" value="5"/>
</dbReference>
<comment type="caution">
    <text evidence="7">The sequence shown here is derived from an EMBL/GenBank/DDBJ whole genome shotgun (WGS) entry which is preliminary data.</text>
</comment>
<feature type="compositionally biased region" description="Pro residues" evidence="4">
    <location>
        <begin position="1085"/>
        <end position="1099"/>
    </location>
</feature>
<feature type="compositionally biased region" description="Basic and acidic residues" evidence="4">
    <location>
        <begin position="670"/>
        <end position="680"/>
    </location>
</feature>
<dbReference type="Pfam" id="PF13895">
    <property type="entry name" value="Ig_2"/>
    <property type="match status" value="1"/>
</dbReference>
<feature type="domain" description="Ig-like" evidence="6">
    <location>
        <begin position="100"/>
        <end position="201"/>
    </location>
</feature>
<feature type="transmembrane region" description="Helical" evidence="5">
    <location>
        <begin position="921"/>
        <end position="942"/>
    </location>
</feature>
<evidence type="ECO:0000256" key="5">
    <source>
        <dbReference type="SAM" id="Phobius"/>
    </source>
</evidence>
<keyword evidence="8" id="KW-1185">Reference proteome</keyword>
<feature type="region of interest" description="Disordered" evidence="4">
    <location>
        <begin position="652"/>
        <end position="718"/>
    </location>
</feature>
<sequence length="1206" mass="131752">PLCELCKEAVPIQGTKEDKAELAVVPHRLTTKIGTKQSDKGGSKRTGGGEPTPWMKLHVGFLLLMELCSRMQVCVSICLLSQMTSLVCSLILFGSAVASPLGLEDVFFSPQDQTVKEGEAVFLQCVSGESSPAANVSWLKDGRIVTRGRQFQGEYGGGQQKKTSGTLHIFNVTLQDDGMYVCVAHNSQLNISRRSKPAKITVEGVPLGPKLVQGPDNITVTMGTEVSMQCTVRGFPVPMVHWFKDGCLLSSCSAAFSLLNNGQLLILRNVTKQDEGWYHCEASNQEETIKSQSAFLLLADMHWSFVQQPSSLTVRTGENVTLSCRPPYSRPEADLSWFKDNQLLSPAVNMTVLPSGDLFFHSIQEHDGGVYFCRASNSHLQRFLTSRRATVTVLAPPLVKLWPPVLIVPVGAPAVLECEVSGHPSPSISWKKRGHSKQTGGKVALGQRNATLYIQSARIYDEAFYVCEASNVLGRSHSTALLRVAVSPIIEVFVSRVSSTPGSSVVLPCRAVGVQPITYSWTRAETRSPVSLTDSKHVDENGALHISRVQLSDAGEFVCTAENRAGRHQRRTILTVTALMLVKILFQLSRTFNQLIIPIWWLSKSFSCSITTTSPAFSRKFTAELKAPPSRPDRVLEEVIHPAQQLVVTQIQPPILPPPPHPNFLSGDLNPKRPLEKDQHLTSTSRPVGSTPAATSQGFSPTSTSTHQFLQSKENNESPVNLKDKLMWSETPVPTQISVSQIKMKPSDSVKVTSGGESYHLKPSSFHQRNILSKKETTSQISPNKPTALHFSASPQQTTHRPATPMSFLPKFHLESPDMQLPPSLITKPPPLQFDDRPTATTLNPGPSQQHHPVSDPVNTSHVYWLNQANSTQKDQPSNSTELTDWKRRNTSQSPMTSNHPIGTQQSPSWLPALEKHDIPIVVGVGISLAFIFITVTFYSVVQKNDPLPPGRAAQRNLGVPKRHADRQAAGHTYENRAFEDDDSVTVIEQSPNTSDTRARPAAPSLVIVQMEPTFEEIQDVCHPAVDHHSVTVETHPEPIVDTKIDSSLEEDKRCSLSLPSIQLQSTEDWTSISGDNHSPCQDAFPPPSSLPSRSPSPPSRREDALHSTLTLRSAEPCAAPVHHSLSISHGSPPLLVSHHVSLGLTSVAVDIQVYPAASASTAVSSSTHISSALNSASVTAPLFSPPLFNSQENDDRSTDRLHQSK</sequence>
<feature type="domain" description="Ig-like" evidence="6">
    <location>
        <begin position="397"/>
        <end position="487"/>
    </location>
</feature>
<keyword evidence="5" id="KW-1133">Transmembrane helix</keyword>
<dbReference type="Pfam" id="PF07679">
    <property type="entry name" value="I-set"/>
    <property type="match status" value="2"/>
</dbReference>
<feature type="domain" description="Ig-like" evidence="6">
    <location>
        <begin position="303"/>
        <end position="392"/>
    </location>
</feature>
<evidence type="ECO:0000256" key="3">
    <source>
        <dbReference type="ARBA" id="ARBA00023319"/>
    </source>
</evidence>
<dbReference type="Proteomes" id="UP000250572">
    <property type="component" value="Unassembled WGS sequence"/>
</dbReference>
<evidence type="ECO:0000256" key="1">
    <source>
        <dbReference type="ARBA" id="ARBA00022729"/>
    </source>
</evidence>
<evidence type="ECO:0000256" key="2">
    <source>
        <dbReference type="ARBA" id="ARBA00023157"/>
    </source>
</evidence>
<reference evidence="7 8" key="1">
    <citation type="journal article" date="2018" name="G3 (Bethesda)">
        <title>A High-Quality Reference Genome for the Invasive Mosquitofish Gambusia affinis Using a Chicago Library.</title>
        <authorList>
            <person name="Hoffberg S.L."/>
            <person name="Troendle N.J."/>
            <person name="Glenn T.C."/>
            <person name="Mahmud O."/>
            <person name="Louha S."/>
            <person name="Chalopin D."/>
            <person name="Bennetzen J.L."/>
            <person name="Mauricio R."/>
        </authorList>
    </citation>
    <scope>NUCLEOTIDE SEQUENCE [LARGE SCALE GENOMIC DNA]</scope>
    <source>
        <strain evidence="7">NE01/NJP1002.9</strain>
        <tissue evidence="7">Muscle</tissue>
    </source>
</reference>
<dbReference type="InterPro" id="IPR036179">
    <property type="entry name" value="Ig-like_dom_sf"/>
</dbReference>
<feature type="compositionally biased region" description="Basic and acidic residues" evidence="4">
    <location>
        <begin position="1194"/>
        <end position="1206"/>
    </location>
</feature>
<organism evidence="7 8">
    <name type="scientific">Gambusia affinis</name>
    <name type="common">Western mosquitofish</name>
    <name type="synonym">Heterandria affinis</name>
    <dbReference type="NCBI Taxonomy" id="33528"/>
    <lineage>
        <taxon>Eukaryota</taxon>
        <taxon>Metazoa</taxon>
        <taxon>Chordata</taxon>
        <taxon>Craniata</taxon>
        <taxon>Vertebrata</taxon>
        <taxon>Euteleostomi</taxon>
        <taxon>Actinopterygii</taxon>
        <taxon>Neopterygii</taxon>
        <taxon>Teleostei</taxon>
        <taxon>Neoteleostei</taxon>
        <taxon>Acanthomorphata</taxon>
        <taxon>Ovalentaria</taxon>
        <taxon>Atherinomorphae</taxon>
        <taxon>Cyprinodontiformes</taxon>
        <taxon>Poeciliidae</taxon>
        <taxon>Poeciliinae</taxon>
        <taxon>Gambusia</taxon>
    </lineage>
</organism>
<dbReference type="GO" id="GO:0007156">
    <property type="term" value="P:homophilic cell adhesion via plasma membrane adhesion molecules"/>
    <property type="evidence" value="ECO:0007669"/>
    <property type="project" value="TreeGrafter"/>
</dbReference>
<dbReference type="InterPro" id="IPR003598">
    <property type="entry name" value="Ig_sub2"/>
</dbReference>